<dbReference type="AlphaFoldDB" id="A0A6C0JQR7"/>
<proteinExistence type="predicted"/>
<protein>
    <submittedName>
        <fullName evidence="1">Uncharacterized protein</fullName>
    </submittedName>
</protein>
<reference evidence="1" key="1">
    <citation type="journal article" date="2020" name="Nature">
        <title>Giant virus diversity and host interactions through global metagenomics.</title>
        <authorList>
            <person name="Schulz F."/>
            <person name="Roux S."/>
            <person name="Paez-Espino D."/>
            <person name="Jungbluth S."/>
            <person name="Walsh D.A."/>
            <person name="Denef V.J."/>
            <person name="McMahon K.D."/>
            <person name="Konstantinidis K.T."/>
            <person name="Eloe-Fadrosh E.A."/>
            <person name="Kyrpides N.C."/>
            <person name="Woyke T."/>
        </authorList>
    </citation>
    <scope>NUCLEOTIDE SEQUENCE</scope>
    <source>
        <strain evidence="1">GVMAG-S-1040241-154</strain>
    </source>
</reference>
<evidence type="ECO:0000313" key="1">
    <source>
        <dbReference type="EMBL" id="QHU07166.1"/>
    </source>
</evidence>
<organism evidence="1">
    <name type="scientific">viral metagenome</name>
    <dbReference type="NCBI Taxonomy" id="1070528"/>
    <lineage>
        <taxon>unclassified sequences</taxon>
        <taxon>metagenomes</taxon>
        <taxon>organismal metagenomes</taxon>
    </lineage>
</organism>
<accession>A0A6C0JQR7</accession>
<sequence length="176" mass="20447">MMKYIILLSLYLINCVNAFSQNPTLVRTINNSNTCVNSNKKFLYNALSLLKASIYNDNTDNKWEPPIGYVPESVKIVEKKWEPPVGYVPDTLRSTKNNKIINEIDNTISKLNDPDSLYTNVKDETKYIKEQTKKLEEETKILKNIIKKINYHTDNIATSTLYRNEDYGHTYFPNNN</sequence>
<name>A0A6C0JQR7_9ZZZZ</name>
<dbReference type="EMBL" id="MN740684">
    <property type="protein sequence ID" value="QHU07166.1"/>
    <property type="molecule type" value="Genomic_DNA"/>
</dbReference>